<keyword evidence="5" id="KW-0808">Transferase</keyword>
<dbReference type="InterPro" id="IPR001977">
    <property type="entry name" value="Depp_CoAkinase"/>
</dbReference>
<keyword evidence="5" id="KW-0963">Cytoplasm</keyword>
<evidence type="ECO:0000256" key="1">
    <source>
        <dbReference type="ARBA" id="ARBA00009018"/>
    </source>
</evidence>
<dbReference type="GO" id="GO:0015937">
    <property type="term" value="P:coenzyme A biosynthetic process"/>
    <property type="evidence" value="ECO:0007669"/>
    <property type="project" value="UniProtKB-UniRule"/>
</dbReference>
<organism evidence="7 8">
    <name type="scientific">Gemmatimonas aurantiaca</name>
    <dbReference type="NCBI Taxonomy" id="173480"/>
    <lineage>
        <taxon>Bacteria</taxon>
        <taxon>Pseudomonadati</taxon>
        <taxon>Gemmatimonadota</taxon>
        <taxon>Gemmatimonadia</taxon>
        <taxon>Gemmatimonadales</taxon>
        <taxon>Gemmatimonadaceae</taxon>
        <taxon>Gemmatimonas</taxon>
    </lineage>
</organism>
<keyword evidence="5 7" id="KW-0418">Kinase</keyword>
<evidence type="ECO:0000256" key="4">
    <source>
        <dbReference type="ARBA" id="ARBA00022993"/>
    </source>
</evidence>
<dbReference type="AlphaFoldDB" id="A0A3D4V682"/>
<dbReference type="GO" id="GO:0005524">
    <property type="term" value="F:ATP binding"/>
    <property type="evidence" value="ECO:0007669"/>
    <property type="project" value="UniProtKB-UniRule"/>
</dbReference>
<sequence>MLHLALTGNIASGKSTVSTMLARHGATIIDADQLAREAVAVGTPGLEAVVDRFGAGMLQADGSLDRAALRRVVFHDAAARDALNAIVHPTVGRLREEALAAARTRGDRVVISDIPLLFEVGLEHAFDGVILVDAPAPVRLERIVQTRGLPRADAQAMIDAQWPSERKRRDAHWVIDNEGDLATLQARVDSLWTTLLTLPAGGPLPQRVPTADTTP</sequence>
<comment type="catalytic activity">
    <reaction evidence="5">
        <text>3'-dephospho-CoA + ATP = ADP + CoA + H(+)</text>
        <dbReference type="Rhea" id="RHEA:18245"/>
        <dbReference type="ChEBI" id="CHEBI:15378"/>
        <dbReference type="ChEBI" id="CHEBI:30616"/>
        <dbReference type="ChEBI" id="CHEBI:57287"/>
        <dbReference type="ChEBI" id="CHEBI:57328"/>
        <dbReference type="ChEBI" id="CHEBI:456216"/>
        <dbReference type="EC" id="2.7.1.24"/>
    </reaction>
</comment>
<evidence type="ECO:0000256" key="3">
    <source>
        <dbReference type="ARBA" id="ARBA00022840"/>
    </source>
</evidence>
<comment type="subcellular location">
    <subcellularLocation>
        <location evidence="5">Cytoplasm</location>
    </subcellularLocation>
</comment>
<keyword evidence="3 5" id="KW-0067">ATP-binding</keyword>
<dbReference type="UniPathway" id="UPA00241">
    <property type="reaction ID" value="UER00356"/>
</dbReference>
<dbReference type="GO" id="GO:0005737">
    <property type="term" value="C:cytoplasm"/>
    <property type="evidence" value="ECO:0007669"/>
    <property type="project" value="UniProtKB-SubCell"/>
</dbReference>
<dbReference type="NCBIfam" id="TIGR00152">
    <property type="entry name" value="dephospho-CoA kinase"/>
    <property type="match status" value="1"/>
</dbReference>
<dbReference type="Pfam" id="PF01121">
    <property type="entry name" value="CoaE"/>
    <property type="match status" value="1"/>
</dbReference>
<dbReference type="NCBIfam" id="NF002879">
    <property type="entry name" value="PRK03333.1"/>
    <property type="match status" value="1"/>
</dbReference>
<feature type="binding site" evidence="5">
    <location>
        <begin position="11"/>
        <end position="16"/>
    </location>
    <ligand>
        <name>ATP</name>
        <dbReference type="ChEBI" id="CHEBI:30616"/>
    </ligand>
</feature>
<dbReference type="PANTHER" id="PTHR10695:SF46">
    <property type="entry name" value="BIFUNCTIONAL COENZYME A SYNTHASE-RELATED"/>
    <property type="match status" value="1"/>
</dbReference>
<dbReference type="HAMAP" id="MF_00376">
    <property type="entry name" value="Dephospho_CoA_kinase"/>
    <property type="match status" value="1"/>
</dbReference>
<dbReference type="PANTHER" id="PTHR10695">
    <property type="entry name" value="DEPHOSPHO-COA KINASE-RELATED"/>
    <property type="match status" value="1"/>
</dbReference>
<evidence type="ECO:0000256" key="2">
    <source>
        <dbReference type="ARBA" id="ARBA00022741"/>
    </source>
</evidence>
<evidence type="ECO:0000256" key="6">
    <source>
        <dbReference type="NCBIfam" id="TIGR00152"/>
    </source>
</evidence>
<dbReference type="Proteomes" id="UP000264071">
    <property type="component" value="Unassembled WGS sequence"/>
</dbReference>
<reference evidence="7 8" key="1">
    <citation type="journal article" date="2018" name="Nat. Biotechnol.">
        <title>A standardized bacterial taxonomy based on genome phylogeny substantially revises the tree of life.</title>
        <authorList>
            <person name="Parks D.H."/>
            <person name="Chuvochina M."/>
            <person name="Waite D.W."/>
            <person name="Rinke C."/>
            <person name="Skarshewski A."/>
            <person name="Chaumeil P.A."/>
            <person name="Hugenholtz P."/>
        </authorList>
    </citation>
    <scope>NUCLEOTIDE SEQUENCE [LARGE SCALE GENOMIC DNA]</scope>
    <source>
        <strain evidence="7">UBA8844</strain>
    </source>
</reference>
<protein>
    <recommendedName>
        <fullName evidence="5 6">Dephospho-CoA kinase</fullName>
        <ecNumber evidence="5 6">2.7.1.24</ecNumber>
    </recommendedName>
    <alternativeName>
        <fullName evidence="5">Dephosphocoenzyme A kinase</fullName>
    </alternativeName>
</protein>
<name>A0A3D4V682_9BACT</name>
<gene>
    <name evidence="5" type="primary">coaE</name>
    <name evidence="7" type="ORF">DGD08_05150</name>
</gene>
<dbReference type="CDD" id="cd02022">
    <property type="entry name" value="DPCK"/>
    <property type="match status" value="1"/>
</dbReference>
<dbReference type="EMBL" id="DPIY01000006">
    <property type="protein sequence ID" value="HCT56585.1"/>
    <property type="molecule type" value="Genomic_DNA"/>
</dbReference>
<comment type="pathway">
    <text evidence="5">Cofactor biosynthesis; coenzyme A biosynthesis; CoA from (R)-pantothenate: step 5/5.</text>
</comment>
<proteinExistence type="inferred from homology"/>
<comment type="similarity">
    <text evidence="1 5">Belongs to the CoaE family.</text>
</comment>
<dbReference type="EC" id="2.7.1.24" evidence="5 6"/>
<comment type="caution">
    <text evidence="7">The sequence shown here is derived from an EMBL/GenBank/DDBJ whole genome shotgun (WGS) entry which is preliminary data.</text>
</comment>
<evidence type="ECO:0000256" key="5">
    <source>
        <dbReference type="HAMAP-Rule" id="MF_00376"/>
    </source>
</evidence>
<comment type="function">
    <text evidence="5">Catalyzes the phosphorylation of the 3'-hydroxyl group of dephosphocoenzyme A to form coenzyme A.</text>
</comment>
<accession>A0A3D4V682</accession>
<dbReference type="OMA" id="CQMDIEQ"/>
<dbReference type="SUPFAM" id="SSF52540">
    <property type="entry name" value="P-loop containing nucleoside triphosphate hydrolases"/>
    <property type="match status" value="1"/>
</dbReference>
<evidence type="ECO:0000313" key="8">
    <source>
        <dbReference type="Proteomes" id="UP000264071"/>
    </source>
</evidence>
<dbReference type="InterPro" id="IPR027417">
    <property type="entry name" value="P-loop_NTPase"/>
</dbReference>
<evidence type="ECO:0000313" key="7">
    <source>
        <dbReference type="EMBL" id="HCT56585.1"/>
    </source>
</evidence>
<dbReference type="GO" id="GO:0004140">
    <property type="term" value="F:dephospho-CoA kinase activity"/>
    <property type="evidence" value="ECO:0007669"/>
    <property type="project" value="UniProtKB-UniRule"/>
</dbReference>
<dbReference type="Gene3D" id="3.40.50.300">
    <property type="entry name" value="P-loop containing nucleotide triphosphate hydrolases"/>
    <property type="match status" value="1"/>
</dbReference>
<keyword evidence="4 5" id="KW-0173">Coenzyme A biosynthesis</keyword>
<dbReference type="PROSITE" id="PS51219">
    <property type="entry name" value="DPCK"/>
    <property type="match status" value="1"/>
</dbReference>
<keyword evidence="2 5" id="KW-0547">Nucleotide-binding</keyword>